<feature type="region of interest" description="Disordered" evidence="4">
    <location>
        <begin position="1"/>
        <end position="50"/>
    </location>
</feature>
<name>A0A194X363_MOLSC</name>
<evidence type="ECO:0000256" key="3">
    <source>
        <dbReference type="SAM" id="Coils"/>
    </source>
</evidence>
<evidence type="ECO:0000313" key="5">
    <source>
        <dbReference type="EMBL" id="KUJ14621.1"/>
    </source>
</evidence>
<keyword evidence="1" id="KW-0547">Nucleotide-binding</keyword>
<dbReference type="GO" id="GO:0005524">
    <property type="term" value="F:ATP binding"/>
    <property type="evidence" value="ECO:0007669"/>
    <property type="project" value="UniProtKB-KW"/>
</dbReference>
<dbReference type="SUPFAM" id="SSF53067">
    <property type="entry name" value="Actin-like ATPase domain"/>
    <property type="match status" value="2"/>
</dbReference>
<evidence type="ECO:0000256" key="2">
    <source>
        <dbReference type="ARBA" id="ARBA00022840"/>
    </source>
</evidence>
<reference evidence="5 6" key="1">
    <citation type="submission" date="2015-10" db="EMBL/GenBank/DDBJ databases">
        <title>Full genome of DAOMC 229536 Phialocephala scopiformis, a fungal endophyte of spruce producing the potent anti-insectan compound rugulosin.</title>
        <authorList>
            <consortium name="DOE Joint Genome Institute"/>
            <person name="Walker A.K."/>
            <person name="Frasz S.L."/>
            <person name="Seifert K.A."/>
            <person name="Miller J.D."/>
            <person name="Mondo S.J."/>
            <person name="Labutti K."/>
            <person name="Lipzen A."/>
            <person name="Dockter R."/>
            <person name="Kennedy M."/>
            <person name="Grigoriev I.V."/>
            <person name="Spatafora J.W."/>
        </authorList>
    </citation>
    <scope>NUCLEOTIDE SEQUENCE [LARGE SCALE GENOMIC DNA]</scope>
    <source>
        <strain evidence="5 6">CBS 120377</strain>
    </source>
</reference>
<dbReference type="AlphaFoldDB" id="A0A194X363"/>
<dbReference type="Gene3D" id="3.90.640.10">
    <property type="entry name" value="Actin, Chain A, domain 4"/>
    <property type="match status" value="1"/>
</dbReference>
<dbReference type="InterPro" id="IPR043129">
    <property type="entry name" value="ATPase_NBD"/>
</dbReference>
<accession>A0A194X363</accession>
<gene>
    <name evidence="5" type="ORF">LY89DRAFT_735700</name>
</gene>
<dbReference type="CDD" id="cd10170">
    <property type="entry name" value="ASKHA_NBD_HSP70"/>
    <property type="match status" value="1"/>
</dbReference>
<dbReference type="Gene3D" id="3.30.420.40">
    <property type="match status" value="2"/>
</dbReference>
<dbReference type="InParanoid" id="A0A194X363"/>
<organism evidence="5 6">
    <name type="scientific">Mollisia scopiformis</name>
    <name type="common">Conifer needle endophyte fungus</name>
    <name type="synonym">Phialocephala scopiformis</name>
    <dbReference type="NCBI Taxonomy" id="149040"/>
    <lineage>
        <taxon>Eukaryota</taxon>
        <taxon>Fungi</taxon>
        <taxon>Dikarya</taxon>
        <taxon>Ascomycota</taxon>
        <taxon>Pezizomycotina</taxon>
        <taxon>Leotiomycetes</taxon>
        <taxon>Helotiales</taxon>
        <taxon>Mollisiaceae</taxon>
        <taxon>Mollisia</taxon>
    </lineage>
</organism>
<dbReference type="PANTHER" id="PTHR14187">
    <property type="entry name" value="ALPHA KINASE/ELONGATION FACTOR 2 KINASE"/>
    <property type="match status" value="1"/>
</dbReference>
<dbReference type="KEGG" id="psco:LY89DRAFT_735700"/>
<evidence type="ECO:0000256" key="1">
    <source>
        <dbReference type="ARBA" id="ARBA00022741"/>
    </source>
</evidence>
<keyword evidence="2" id="KW-0067">ATP-binding</keyword>
<keyword evidence="6" id="KW-1185">Reference proteome</keyword>
<feature type="compositionally biased region" description="Polar residues" evidence="4">
    <location>
        <begin position="1"/>
        <end position="12"/>
    </location>
</feature>
<dbReference type="Proteomes" id="UP000070700">
    <property type="component" value="Unassembled WGS sequence"/>
</dbReference>
<feature type="compositionally biased region" description="Low complexity" evidence="4">
    <location>
        <begin position="13"/>
        <end position="30"/>
    </location>
</feature>
<dbReference type="EMBL" id="KQ947419">
    <property type="protein sequence ID" value="KUJ14621.1"/>
    <property type="molecule type" value="Genomic_DNA"/>
</dbReference>
<dbReference type="InterPro" id="IPR013126">
    <property type="entry name" value="Hsp_70_fam"/>
</dbReference>
<dbReference type="OrthoDB" id="2963168at2759"/>
<dbReference type="Pfam" id="PF00012">
    <property type="entry name" value="HSP70"/>
    <property type="match status" value="1"/>
</dbReference>
<protein>
    <submittedName>
        <fullName evidence="5">Actin-like ATPase domain-containing protein</fullName>
    </submittedName>
</protein>
<feature type="coiled-coil region" evidence="3">
    <location>
        <begin position="161"/>
        <end position="188"/>
    </location>
</feature>
<dbReference type="RefSeq" id="XP_018068976.1">
    <property type="nucleotide sequence ID" value="XM_018220040.1"/>
</dbReference>
<evidence type="ECO:0000256" key="4">
    <source>
        <dbReference type="SAM" id="MobiDB-lite"/>
    </source>
</evidence>
<evidence type="ECO:0000313" key="6">
    <source>
        <dbReference type="Proteomes" id="UP000070700"/>
    </source>
</evidence>
<dbReference type="GO" id="GO:0140662">
    <property type="term" value="F:ATP-dependent protein folding chaperone"/>
    <property type="evidence" value="ECO:0007669"/>
    <property type="project" value="InterPro"/>
</dbReference>
<dbReference type="GeneID" id="28829766"/>
<dbReference type="STRING" id="149040.A0A194X363"/>
<dbReference type="PANTHER" id="PTHR14187:SF5">
    <property type="entry name" value="HEAT SHOCK 70 KDA PROTEIN 12A"/>
    <property type="match status" value="1"/>
</dbReference>
<proteinExistence type="predicted"/>
<keyword evidence="3" id="KW-0175">Coiled coil</keyword>
<sequence length="702" mass="80224">MFPSSDTGSPPQSRMTSRHSSVVSTTSSRSSVRKPSLKAKPSALQGNLLNHSDDFLNENLLEDDEEISMSESPRISHRTPTYDAGNNRLVIAIDYGTTFTGVAYALPRSDYASLDEVLVVDNWGPQMNITSKIPSIYSYSPATSPLDQQWGASISDDSVTMVNTKMELDVQEKRIDELELILQVLEGTSNLDFEHVKKSQGYPEYTWKDPEEIVTDYLTKVFQYLDDSFEFIGEHLKSKIAVDIVVTVPVRWSYRARNSTIRAIKEAGFNELTYPNLENIIMVTEPVAAAIYTARHLKEDKKVEFLKEGECFVLCDAGGGTVDCVSYKVTQLEPTLELEEVTTPTSDKCGSSYIDAKFKRWLRTKIGERNYAKLDPRSAGSQIGAHTMEEKPMRQLIKRFDERKRAFSNKPYEVHLDLPLPLHTLNIPGRVTQGDLRITHDEMKTIFETCVDGVIELIKGQIQQVERKKYRVKNVFLVGGFGESQYLQEELRESLKLRKIVMRRPEKNKSWTAVVQGAVLYGIEKAHHKDVTTVATCTKSYGVNLNEMDSISKYSREDVYVDPVTNNSMARTQLTWLIRKGDLILSDEKREAEKEFMHTFSDPDDRKFKLPVYEYSDDDLPDRYETGQNELGRSAVLSCDLSTFSLNEFVLFRNPTTKRPYYVAYLVCRFIMCETDLEVEIRWKERVVCSEKIKMESLRFGL</sequence>